<name>A0ACC0AV54_CATRO</name>
<evidence type="ECO:0000313" key="2">
    <source>
        <dbReference type="Proteomes" id="UP001060085"/>
    </source>
</evidence>
<proteinExistence type="predicted"/>
<dbReference type="Proteomes" id="UP001060085">
    <property type="component" value="Linkage Group LG05"/>
</dbReference>
<gene>
    <name evidence="1" type="ORF">M9H77_23814</name>
</gene>
<keyword evidence="2" id="KW-1185">Reference proteome</keyword>
<organism evidence="1 2">
    <name type="scientific">Catharanthus roseus</name>
    <name type="common">Madagascar periwinkle</name>
    <name type="synonym">Vinca rosea</name>
    <dbReference type="NCBI Taxonomy" id="4058"/>
    <lineage>
        <taxon>Eukaryota</taxon>
        <taxon>Viridiplantae</taxon>
        <taxon>Streptophyta</taxon>
        <taxon>Embryophyta</taxon>
        <taxon>Tracheophyta</taxon>
        <taxon>Spermatophyta</taxon>
        <taxon>Magnoliopsida</taxon>
        <taxon>eudicotyledons</taxon>
        <taxon>Gunneridae</taxon>
        <taxon>Pentapetalae</taxon>
        <taxon>asterids</taxon>
        <taxon>lamiids</taxon>
        <taxon>Gentianales</taxon>
        <taxon>Apocynaceae</taxon>
        <taxon>Rauvolfioideae</taxon>
        <taxon>Vinceae</taxon>
        <taxon>Catharanthinae</taxon>
        <taxon>Catharanthus</taxon>
    </lineage>
</organism>
<dbReference type="EMBL" id="CM044705">
    <property type="protein sequence ID" value="KAI5664491.1"/>
    <property type="molecule type" value="Genomic_DNA"/>
</dbReference>
<reference evidence="2" key="1">
    <citation type="journal article" date="2023" name="Nat. Plants">
        <title>Single-cell RNA sequencing provides a high-resolution roadmap for understanding the multicellular compartmentation of specialized metabolism.</title>
        <authorList>
            <person name="Sun S."/>
            <person name="Shen X."/>
            <person name="Li Y."/>
            <person name="Li Y."/>
            <person name="Wang S."/>
            <person name="Li R."/>
            <person name="Zhang H."/>
            <person name="Shen G."/>
            <person name="Guo B."/>
            <person name="Wei J."/>
            <person name="Xu J."/>
            <person name="St-Pierre B."/>
            <person name="Chen S."/>
            <person name="Sun C."/>
        </authorList>
    </citation>
    <scope>NUCLEOTIDE SEQUENCE [LARGE SCALE GENOMIC DNA]</scope>
</reference>
<comment type="caution">
    <text evidence="1">The sequence shown here is derived from an EMBL/GenBank/DDBJ whole genome shotgun (WGS) entry which is preliminary data.</text>
</comment>
<protein>
    <submittedName>
        <fullName evidence="1">Uncharacterized protein</fullName>
    </submittedName>
</protein>
<sequence length="246" mass="28689">MIGLSFSDHHHHCHFLFSFSMQAYRLSPLVANSSFSFLLMLHHILKRRAICRKERKKEKVFHAQIRLEVAAGKNPIRARAQADVKRRAVKLSSRLTKINCRAQSRSEFELTKKLTSRARLIYIPSGEEIGACSRFSFQPFFWFVLLRKRILNGIGKELGFLWPVDVDPNILKEFSKLDEYVDHIWKPKAIVDDEDEFLIKTHGLYGTKNLQTIDNVHAKMKKERMEGRIPIEEVLELTLSEDKRAT</sequence>
<evidence type="ECO:0000313" key="1">
    <source>
        <dbReference type="EMBL" id="KAI5664491.1"/>
    </source>
</evidence>
<accession>A0ACC0AV54</accession>